<gene>
    <name evidence="9" type="ORF">GA0070616_1612</name>
</gene>
<evidence type="ECO:0000313" key="10">
    <source>
        <dbReference type="Proteomes" id="UP000199699"/>
    </source>
</evidence>
<evidence type="ECO:0000313" key="9">
    <source>
        <dbReference type="EMBL" id="SCL18877.1"/>
    </source>
</evidence>
<dbReference type="Pfam" id="PF01553">
    <property type="entry name" value="Acyltransferase"/>
    <property type="match status" value="1"/>
</dbReference>
<dbReference type="InterPro" id="IPR002123">
    <property type="entry name" value="Plipid/glycerol_acylTrfase"/>
</dbReference>
<dbReference type="SUPFAM" id="SSF69593">
    <property type="entry name" value="Glycerol-3-phosphate (1)-acyltransferase"/>
    <property type="match status" value="1"/>
</dbReference>
<dbReference type="PANTHER" id="PTHR10434:SF64">
    <property type="entry name" value="1-ACYL-SN-GLYCEROL-3-PHOSPHATE ACYLTRANSFERASE-RELATED"/>
    <property type="match status" value="1"/>
</dbReference>
<keyword evidence="7" id="KW-0472">Membrane</keyword>
<name>A0A1C6RNX3_9ACTN</name>
<protein>
    <submittedName>
        <fullName evidence="9">1-acyl-sn-glycerol-3-phosphate acyltransferases</fullName>
    </submittedName>
</protein>
<keyword evidence="7" id="KW-0812">Transmembrane</keyword>
<evidence type="ECO:0000256" key="3">
    <source>
        <dbReference type="ARBA" id="ARBA00022679"/>
    </source>
</evidence>
<accession>A0A1C6RNX3</accession>
<sequence length="335" mass="34340">MSVGAFDTVSVGAFDTVSVGASDTVSVGAPDLWLPASGCYPACLPVDGAVPAVSAARQAARLLAVLGMLLLGVGMAAVLPVLPVRERRTALRSWARATVRAFGVRLVVRGRLPRRRALVVANHVSWLDVPALLAVAPARMVAKGEVRGWPLLGLLARVGGTLFVDRSRPRDLPEAVGRVRAALRTGHTVAVFPEGTTWCGVSAGCRPARGFRPALFQAAVDAGTPVVPLRISYGCAGTGAPSTATAFLGEETLWRSVRRVLAAPGLVVSVTVAGVLHPAAGTDRRALARAAESAVRLVPSSAGRPSAAPRRVSAGPPAAVEPAAVEPAGELDLAA</sequence>
<dbReference type="PANTHER" id="PTHR10434">
    <property type="entry name" value="1-ACYL-SN-GLYCEROL-3-PHOSPHATE ACYLTRANSFERASE"/>
    <property type="match status" value="1"/>
</dbReference>
<evidence type="ECO:0000256" key="1">
    <source>
        <dbReference type="ARBA" id="ARBA00005189"/>
    </source>
</evidence>
<feature type="region of interest" description="Disordered" evidence="6">
    <location>
        <begin position="299"/>
        <end position="335"/>
    </location>
</feature>
<feature type="compositionally biased region" description="Low complexity" evidence="6">
    <location>
        <begin position="314"/>
        <end position="335"/>
    </location>
</feature>
<keyword evidence="2" id="KW-0444">Lipid biosynthesis</keyword>
<feature type="transmembrane region" description="Helical" evidence="7">
    <location>
        <begin position="62"/>
        <end position="82"/>
    </location>
</feature>
<dbReference type="Proteomes" id="UP000199699">
    <property type="component" value="Unassembled WGS sequence"/>
</dbReference>
<dbReference type="STRING" id="145857.GA0070616_1612"/>
<dbReference type="SMART" id="SM00563">
    <property type="entry name" value="PlsC"/>
    <property type="match status" value="1"/>
</dbReference>
<keyword evidence="5 9" id="KW-0012">Acyltransferase</keyword>
<keyword evidence="10" id="KW-1185">Reference proteome</keyword>
<evidence type="ECO:0000259" key="8">
    <source>
        <dbReference type="SMART" id="SM00563"/>
    </source>
</evidence>
<evidence type="ECO:0000256" key="7">
    <source>
        <dbReference type="SAM" id="Phobius"/>
    </source>
</evidence>
<feature type="domain" description="Phospholipid/glycerol acyltransferase" evidence="8">
    <location>
        <begin position="117"/>
        <end position="234"/>
    </location>
</feature>
<evidence type="ECO:0000256" key="6">
    <source>
        <dbReference type="SAM" id="MobiDB-lite"/>
    </source>
</evidence>
<evidence type="ECO:0000256" key="4">
    <source>
        <dbReference type="ARBA" id="ARBA00023098"/>
    </source>
</evidence>
<evidence type="ECO:0000256" key="5">
    <source>
        <dbReference type="ARBA" id="ARBA00023315"/>
    </source>
</evidence>
<dbReference type="GO" id="GO:0006654">
    <property type="term" value="P:phosphatidic acid biosynthetic process"/>
    <property type="evidence" value="ECO:0007669"/>
    <property type="project" value="TreeGrafter"/>
</dbReference>
<organism evidence="9 10">
    <name type="scientific">Micromonospora nigra</name>
    <dbReference type="NCBI Taxonomy" id="145857"/>
    <lineage>
        <taxon>Bacteria</taxon>
        <taxon>Bacillati</taxon>
        <taxon>Actinomycetota</taxon>
        <taxon>Actinomycetes</taxon>
        <taxon>Micromonosporales</taxon>
        <taxon>Micromonosporaceae</taxon>
        <taxon>Micromonospora</taxon>
    </lineage>
</organism>
<keyword evidence="4" id="KW-0443">Lipid metabolism</keyword>
<keyword evidence="3 9" id="KW-0808">Transferase</keyword>
<dbReference type="CDD" id="cd07989">
    <property type="entry name" value="LPLAT_AGPAT-like"/>
    <property type="match status" value="1"/>
</dbReference>
<dbReference type="EMBL" id="FMHT01000003">
    <property type="protein sequence ID" value="SCL18877.1"/>
    <property type="molecule type" value="Genomic_DNA"/>
</dbReference>
<dbReference type="GO" id="GO:0003841">
    <property type="term" value="F:1-acylglycerol-3-phosphate O-acyltransferase activity"/>
    <property type="evidence" value="ECO:0007669"/>
    <property type="project" value="TreeGrafter"/>
</dbReference>
<keyword evidence="7" id="KW-1133">Transmembrane helix</keyword>
<proteinExistence type="predicted"/>
<reference evidence="9 10" key="1">
    <citation type="submission" date="2016-06" db="EMBL/GenBank/DDBJ databases">
        <authorList>
            <person name="Kjaerup R.B."/>
            <person name="Dalgaard T.S."/>
            <person name="Juul-Madsen H.R."/>
        </authorList>
    </citation>
    <scope>NUCLEOTIDE SEQUENCE [LARGE SCALE GENOMIC DNA]</scope>
    <source>
        <strain evidence="9 10">DSM 43818</strain>
    </source>
</reference>
<comment type="pathway">
    <text evidence="1">Lipid metabolism.</text>
</comment>
<evidence type="ECO:0000256" key="2">
    <source>
        <dbReference type="ARBA" id="ARBA00022516"/>
    </source>
</evidence>
<dbReference type="AlphaFoldDB" id="A0A1C6RNX3"/>